<evidence type="ECO:0000313" key="3">
    <source>
        <dbReference type="Proteomes" id="UP000219036"/>
    </source>
</evidence>
<proteinExistence type="predicted"/>
<reference evidence="3" key="1">
    <citation type="submission" date="2017-09" db="EMBL/GenBank/DDBJ databases">
        <authorList>
            <person name="Varghese N."/>
            <person name="Submissions S."/>
        </authorList>
    </citation>
    <scope>NUCLEOTIDE SEQUENCE [LARGE SCALE GENOMIC DNA]</scope>
    <source>
        <strain evidence="3">DSM 15103</strain>
    </source>
</reference>
<name>A0A285MZG5_9AQUI</name>
<feature type="signal peptide" evidence="1">
    <location>
        <begin position="1"/>
        <end position="20"/>
    </location>
</feature>
<feature type="chain" id="PRO_5012425137" evidence="1">
    <location>
        <begin position="21"/>
        <end position="134"/>
    </location>
</feature>
<keyword evidence="3" id="KW-1185">Reference proteome</keyword>
<accession>A0A285MZG5</accession>
<evidence type="ECO:0000313" key="2">
    <source>
        <dbReference type="EMBL" id="SNZ02585.1"/>
    </source>
</evidence>
<keyword evidence="1" id="KW-0732">Signal</keyword>
<evidence type="ECO:0000256" key="1">
    <source>
        <dbReference type="SAM" id="SignalP"/>
    </source>
</evidence>
<organism evidence="2 3">
    <name type="scientific">Persephonella hydrogeniphila</name>
    <dbReference type="NCBI Taxonomy" id="198703"/>
    <lineage>
        <taxon>Bacteria</taxon>
        <taxon>Pseudomonadati</taxon>
        <taxon>Aquificota</taxon>
        <taxon>Aquificia</taxon>
        <taxon>Aquificales</taxon>
        <taxon>Hydrogenothermaceae</taxon>
        <taxon>Persephonella</taxon>
    </lineage>
</organism>
<sequence>MKKLVMSVICSGLLFGLSTAGGLVEISDNELDSVYAQGFNFTINTDNLRTFNVGENIYNVDVGDITVNDGGLQFNLDSSLVLSGNAQQNAFMPINIVDSAVNIPINIIVIKGDNNGTINISNLLNSFNKSNIGM</sequence>
<protein>
    <submittedName>
        <fullName evidence="2">Uncharacterized protein</fullName>
    </submittedName>
</protein>
<gene>
    <name evidence="2" type="ORF">SAMN06265182_0157</name>
</gene>
<dbReference type="EMBL" id="OBEI01000001">
    <property type="protein sequence ID" value="SNZ02585.1"/>
    <property type="molecule type" value="Genomic_DNA"/>
</dbReference>
<dbReference type="AlphaFoldDB" id="A0A285MZG5"/>
<dbReference type="OrthoDB" id="16064at2"/>
<dbReference type="RefSeq" id="WP_096999360.1">
    <property type="nucleotide sequence ID" value="NZ_OBEI01000001.1"/>
</dbReference>
<dbReference type="Proteomes" id="UP000219036">
    <property type="component" value="Unassembled WGS sequence"/>
</dbReference>